<evidence type="ECO:0000313" key="3">
    <source>
        <dbReference type="RefSeq" id="XP_004698323.1"/>
    </source>
</evidence>
<dbReference type="Proteomes" id="UP000694863">
    <property type="component" value="Unplaced"/>
</dbReference>
<dbReference type="RefSeq" id="XP_004698323.1">
    <property type="nucleotide sequence ID" value="XM_004698266.1"/>
</dbReference>
<keyword evidence="1" id="KW-1133">Transmembrane helix</keyword>
<dbReference type="Pfam" id="PF15202">
    <property type="entry name" value="Adipogenin"/>
    <property type="match status" value="1"/>
</dbReference>
<keyword evidence="1" id="KW-0812">Transmembrane</keyword>
<keyword evidence="2" id="KW-1185">Reference proteome</keyword>
<protein>
    <submittedName>
        <fullName evidence="3">Adipogenin</fullName>
    </submittedName>
</protein>
<sequence length="81" mass="9501">MKFPLVPLVNDLTFSFLVFWLCLPAGLLLFLLAIWLCFLLGQDSEENASSLCFDWEPWDKGLAEVCWEEVFDSQEEERPLW</sequence>
<evidence type="ECO:0000313" key="2">
    <source>
        <dbReference type="Proteomes" id="UP000694863"/>
    </source>
</evidence>
<organism evidence="2 3">
    <name type="scientific">Echinops telfairi</name>
    <name type="common">Lesser hedgehog tenrec</name>
    <dbReference type="NCBI Taxonomy" id="9371"/>
    <lineage>
        <taxon>Eukaryota</taxon>
        <taxon>Metazoa</taxon>
        <taxon>Chordata</taxon>
        <taxon>Craniata</taxon>
        <taxon>Vertebrata</taxon>
        <taxon>Euteleostomi</taxon>
        <taxon>Mammalia</taxon>
        <taxon>Eutheria</taxon>
        <taxon>Afrotheria</taxon>
        <taxon>Tenrecidae</taxon>
        <taxon>Tenrecinae</taxon>
        <taxon>Echinops</taxon>
    </lineage>
</organism>
<dbReference type="GeneID" id="101648523"/>
<feature type="transmembrane region" description="Helical" evidence="1">
    <location>
        <begin position="12"/>
        <end position="40"/>
    </location>
</feature>
<evidence type="ECO:0000256" key="1">
    <source>
        <dbReference type="SAM" id="Phobius"/>
    </source>
</evidence>
<accession>A0ABM0IEM6</accession>
<name>A0ABM0IEM6_ECHTE</name>
<dbReference type="PANTHER" id="PTHR38499">
    <property type="entry name" value="ADIPOGENIN"/>
    <property type="match status" value="1"/>
</dbReference>
<dbReference type="InterPro" id="IPR027938">
    <property type="entry name" value="Adipogenin"/>
</dbReference>
<dbReference type="PANTHER" id="PTHR38499:SF1">
    <property type="entry name" value="ADIPOGENIN"/>
    <property type="match status" value="1"/>
</dbReference>
<keyword evidence="1" id="KW-0472">Membrane</keyword>
<proteinExistence type="predicted"/>
<reference evidence="3" key="1">
    <citation type="submission" date="2025-08" db="UniProtKB">
        <authorList>
            <consortium name="RefSeq"/>
        </authorList>
    </citation>
    <scope>IDENTIFICATION</scope>
</reference>
<gene>
    <name evidence="3" type="primary">ADIG</name>
</gene>